<dbReference type="Proteomes" id="UP000618754">
    <property type="component" value="Unassembled WGS sequence"/>
</dbReference>
<evidence type="ECO:0000313" key="1">
    <source>
        <dbReference type="EMBL" id="MBD1383997.1"/>
    </source>
</evidence>
<accession>A0ABR7X079</accession>
<sequence length="694" mass="76423">MNLTARIEVVHLPATTTDANGSMYMHAKVYVAIVNALTGLPANGNNCIVTYTINDSINGITTQTVTVPGMQSLIYTGEIGHVIFNSSHRVVSSTSKNFNFIALTGGDGEDLPPPQQAGDIEIVSITIDSPETAPGAHNGQITVNATATYLPLAYKLDGTLTQASNIFTGLAGGSHTVMVIDANGQSISQTVFIPTVNNLLQADPSVTLPGGNTSRWNAAFNPIVFTYQRRDFNVTGLQLNTLDGKTRVLVNTDVSSVTPGDHIYIETDTCTGTFKVTDKYSAGAFVIDTPFTTSSTGFININRLRPYYKVLTRITFYDKITGRESTITSKNRPNNKGVTRADISNFLQSLLRAKDESDYTQTNYRDDNLSASYQIAYAEEWDGHTPLFNTIEHPYYVVYAAKQLGERYAGNLAAYVPFASVPPGGDKAKWISDFAEPAYSNGYPFDISFIYSDELVGRQLYADFTLLDINRNPLPGGPQTSYLLNDDGSWLLNQDGSKMIIARQSQAVVPVPGQLGLNRLLIEGPFADDVYYVNVTLKYDDENDITHAVTQTQTIRVDDAVDAQSLYLRWIGLNGSWNYYRFVYNQEVSLDVQNAVIIKNYVSDWEHQDSIEEVISKTAGQKVKVMAEDLSVTDIKGLQSIKYSPKVQMLVGKNPVKWQTIVINTATYSEYETRNGQAPFSVTFNMPGINIQVQ</sequence>
<reference evidence="1 2" key="1">
    <citation type="submission" date="2020-09" db="EMBL/GenBank/DDBJ databases">
        <title>Novel species of Mucilaginibacter isolated from a glacier on the Tibetan Plateau.</title>
        <authorList>
            <person name="Liu Q."/>
            <person name="Xin Y.-H."/>
        </authorList>
    </citation>
    <scope>NUCLEOTIDE SEQUENCE [LARGE SCALE GENOMIC DNA]</scope>
    <source>
        <strain evidence="1 2">CGMCC 1.13878</strain>
    </source>
</reference>
<evidence type="ECO:0000313" key="2">
    <source>
        <dbReference type="Proteomes" id="UP000618754"/>
    </source>
</evidence>
<dbReference type="RefSeq" id="WP_191173905.1">
    <property type="nucleotide sequence ID" value="NZ_JACWMW010000001.1"/>
</dbReference>
<name>A0ABR7X079_9SPHI</name>
<keyword evidence="2" id="KW-1185">Reference proteome</keyword>
<dbReference type="EMBL" id="JACWMW010000001">
    <property type="protein sequence ID" value="MBD1383997.1"/>
    <property type="molecule type" value="Genomic_DNA"/>
</dbReference>
<comment type="caution">
    <text evidence="1">The sequence shown here is derived from an EMBL/GenBank/DDBJ whole genome shotgun (WGS) entry which is preliminary data.</text>
</comment>
<proteinExistence type="predicted"/>
<protein>
    <submittedName>
        <fullName evidence="1">Uncharacterized protein</fullName>
    </submittedName>
</protein>
<organism evidence="1 2">
    <name type="scientific">Mucilaginibacter rigui</name>
    <dbReference type="NCBI Taxonomy" id="534635"/>
    <lineage>
        <taxon>Bacteria</taxon>
        <taxon>Pseudomonadati</taxon>
        <taxon>Bacteroidota</taxon>
        <taxon>Sphingobacteriia</taxon>
        <taxon>Sphingobacteriales</taxon>
        <taxon>Sphingobacteriaceae</taxon>
        <taxon>Mucilaginibacter</taxon>
    </lineage>
</organism>
<gene>
    <name evidence="1" type="ORF">IDJ75_01815</name>
</gene>